<proteinExistence type="predicted"/>
<sequence length="101" mass="11386">MSVFDKAAVRAQRGGFNERAHSARSRKMREGLPFQAAAVDVESLTGFHRLFVARDSPLPMLLSQPLTQATVILQFRASPFGTTFDEQLNNPRRRSEKDTHD</sequence>
<protein>
    <submittedName>
        <fullName evidence="2">Uncharacterized protein</fullName>
    </submittedName>
</protein>
<evidence type="ECO:0000313" key="2">
    <source>
        <dbReference type="EMBL" id="GHF05383.1"/>
    </source>
</evidence>
<keyword evidence="3" id="KW-1185">Reference proteome</keyword>
<dbReference type="Proteomes" id="UP000609802">
    <property type="component" value="Unassembled WGS sequence"/>
</dbReference>
<gene>
    <name evidence="2" type="ORF">GCM10016455_28320</name>
</gene>
<organism evidence="2 3">
    <name type="scientific">Aliiroseovarius zhejiangensis</name>
    <dbReference type="NCBI Taxonomy" id="1632025"/>
    <lineage>
        <taxon>Bacteria</taxon>
        <taxon>Pseudomonadati</taxon>
        <taxon>Pseudomonadota</taxon>
        <taxon>Alphaproteobacteria</taxon>
        <taxon>Rhodobacterales</taxon>
        <taxon>Paracoccaceae</taxon>
        <taxon>Aliiroseovarius</taxon>
    </lineage>
</organism>
<feature type="region of interest" description="Disordered" evidence="1">
    <location>
        <begin position="82"/>
        <end position="101"/>
    </location>
</feature>
<dbReference type="EMBL" id="BNCH01000007">
    <property type="protein sequence ID" value="GHF05383.1"/>
    <property type="molecule type" value="Genomic_DNA"/>
</dbReference>
<dbReference type="RefSeq" id="WP_191287201.1">
    <property type="nucleotide sequence ID" value="NZ_BNCH01000007.1"/>
</dbReference>
<name>A0ABQ3J619_9RHOB</name>
<reference evidence="3" key="1">
    <citation type="journal article" date="2019" name="Int. J. Syst. Evol. Microbiol.">
        <title>The Global Catalogue of Microorganisms (GCM) 10K type strain sequencing project: providing services to taxonomists for standard genome sequencing and annotation.</title>
        <authorList>
            <consortium name="The Broad Institute Genomics Platform"/>
            <consortium name="The Broad Institute Genome Sequencing Center for Infectious Disease"/>
            <person name="Wu L."/>
            <person name="Ma J."/>
        </authorList>
    </citation>
    <scope>NUCLEOTIDE SEQUENCE [LARGE SCALE GENOMIC DNA]</scope>
    <source>
        <strain evidence="3">KCTC 42443</strain>
    </source>
</reference>
<comment type="caution">
    <text evidence="2">The sequence shown here is derived from an EMBL/GenBank/DDBJ whole genome shotgun (WGS) entry which is preliminary data.</text>
</comment>
<accession>A0ABQ3J619</accession>
<evidence type="ECO:0000256" key="1">
    <source>
        <dbReference type="SAM" id="MobiDB-lite"/>
    </source>
</evidence>
<evidence type="ECO:0000313" key="3">
    <source>
        <dbReference type="Proteomes" id="UP000609802"/>
    </source>
</evidence>